<reference evidence="2" key="2">
    <citation type="submission" date="2021-04" db="EMBL/GenBank/DDBJ databases">
        <title>Complete Genome sequence and Methylome Analysis of the Haloarchaeon Haloarcula sinaiiensis.</title>
        <authorList>
            <person name="Fomenkov A."/>
            <person name="DasSarma P."/>
            <person name="DasSarma S."/>
            <person name="Roberts R.J."/>
        </authorList>
    </citation>
    <scope>NUCLEOTIDE SEQUENCE</scope>
    <source>
        <strain evidence="2">ATCC 33800</strain>
        <plasmid evidence="2">pHsi139</plasmid>
    </source>
</reference>
<dbReference type="GeneID" id="64825806"/>
<evidence type="ECO:0000313" key="2">
    <source>
        <dbReference type="EMBL" id="QUJ74912.1"/>
    </source>
</evidence>
<dbReference type="KEGG" id="hsin:KDQ40_22580"/>
<proteinExistence type="predicted"/>
<sequence>MPDYAQDFYEIPEVVEENSELRERILQLVEQEPIPGKVTEGGDRMETLRNLLSEFFRGEILLEELEQQISTDIPRHESEHRQNNRVFPEGWEERLARTQISRFYNQAVLLTLREQGEERCFVPHSDNEDRDSPCTIHLAGEDADIDTLLDRLNRSYREGEWHDEVKIPDHPHCTHTVVPNQT</sequence>
<reference evidence="1 3" key="1">
    <citation type="journal article" date="2014" name="PLoS Genet.">
        <title>Phylogenetically driven sequencing of extremely halophilic archaea reveals strategies for static and dynamic osmo-response.</title>
        <authorList>
            <person name="Becker E.A."/>
            <person name="Seitzer P.M."/>
            <person name="Tritt A."/>
            <person name="Larsen D."/>
            <person name="Krusor M."/>
            <person name="Yao A.I."/>
            <person name="Wu D."/>
            <person name="Madern D."/>
            <person name="Eisen J.A."/>
            <person name="Darling A.E."/>
            <person name="Facciotti M.T."/>
        </authorList>
    </citation>
    <scope>NUCLEOTIDE SEQUENCE [LARGE SCALE GENOMIC DNA]</scope>
    <source>
        <strain evidence="1 3">ATCC 33800</strain>
    </source>
</reference>
<dbReference type="EMBL" id="CP073372">
    <property type="protein sequence ID" value="QUJ74912.1"/>
    <property type="molecule type" value="Genomic_DNA"/>
</dbReference>
<dbReference type="Proteomes" id="UP000682967">
    <property type="component" value="Plasmid pHsi139"/>
</dbReference>
<dbReference type="OrthoDB" id="275524at2157"/>
<keyword evidence="3" id="KW-1185">Reference proteome</keyword>
<gene>
    <name evidence="1" type="ORF">C436_18051</name>
    <name evidence="2" type="ORF">KDQ40_22580</name>
</gene>
<organism evidence="1 3">
    <name type="scientific">Haloarcula marismortui ATCC 33800</name>
    <dbReference type="NCBI Taxonomy" id="662476"/>
    <lineage>
        <taxon>Archaea</taxon>
        <taxon>Methanobacteriati</taxon>
        <taxon>Methanobacteriota</taxon>
        <taxon>Stenosarchaea group</taxon>
        <taxon>Halobacteria</taxon>
        <taxon>Halobacteriales</taxon>
        <taxon>Haloarculaceae</taxon>
        <taxon>Haloarcula</taxon>
    </lineage>
</organism>
<dbReference type="EMBL" id="AOLR01000035">
    <property type="protein sequence ID" value="EMA10269.1"/>
    <property type="molecule type" value="Genomic_DNA"/>
</dbReference>
<accession>M0JQK7</accession>
<protein>
    <submittedName>
        <fullName evidence="1">Uncharacterized protein</fullName>
    </submittedName>
</protein>
<dbReference type="RefSeq" id="WP_004966034.1">
    <property type="nucleotide sequence ID" value="NZ_CP073372.1"/>
</dbReference>
<dbReference type="AlphaFoldDB" id="M0JQK7"/>
<evidence type="ECO:0000313" key="4">
    <source>
        <dbReference type="Proteomes" id="UP000682967"/>
    </source>
</evidence>
<keyword evidence="2" id="KW-0614">Plasmid</keyword>
<evidence type="ECO:0000313" key="1">
    <source>
        <dbReference type="EMBL" id="EMA10269.1"/>
    </source>
</evidence>
<name>M0JQK7_9EURY</name>
<evidence type="ECO:0000313" key="3">
    <source>
        <dbReference type="Proteomes" id="UP000011659"/>
    </source>
</evidence>
<geneLocation type="plasmid" evidence="2 4">
    <name>pHsi139</name>
</geneLocation>
<dbReference type="Proteomes" id="UP000011659">
    <property type="component" value="Unassembled WGS sequence"/>
</dbReference>